<dbReference type="EMBL" id="MHOD01000032">
    <property type="protein sequence ID" value="OGZ57357.1"/>
    <property type="molecule type" value="Genomic_DNA"/>
</dbReference>
<evidence type="ECO:0008006" key="4">
    <source>
        <dbReference type="Google" id="ProtNLM"/>
    </source>
</evidence>
<feature type="transmembrane region" description="Helical" evidence="1">
    <location>
        <begin position="251"/>
        <end position="269"/>
    </location>
</feature>
<reference evidence="2 3" key="1">
    <citation type="journal article" date="2016" name="Nat. Commun.">
        <title>Thousands of microbial genomes shed light on interconnected biogeochemical processes in an aquifer system.</title>
        <authorList>
            <person name="Anantharaman K."/>
            <person name="Brown C.T."/>
            <person name="Hug L.A."/>
            <person name="Sharon I."/>
            <person name="Castelle C.J."/>
            <person name="Probst A.J."/>
            <person name="Thomas B.C."/>
            <person name="Singh A."/>
            <person name="Wilkins M.J."/>
            <person name="Karaoz U."/>
            <person name="Brodie E.L."/>
            <person name="Williams K.H."/>
            <person name="Hubbard S.S."/>
            <person name="Banfield J.F."/>
        </authorList>
    </citation>
    <scope>NUCLEOTIDE SEQUENCE [LARGE SCALE GENOMIC DNA]</scope>
</reference>
<organism evidence="2 3">
    <name type="scientific">Candidatus Spechtbacteria bacterium RIFCSPHIGHO2_01_FULL_43_30</name>
    <dbReference type="NCBI Taxonomy" id="1802158"/>
    <lineage>
        <taxon>Bacteria</taxon>
        <taxon>Candidatus Spechtiibacteriota</taxon>
    </lineage>
</organism>
<dbReference type="SUPFAM" id="SSF103481">
    <property type="entry name" value="Multidrug resistance efflux transporter EmrE"/>
    <property type="match status" value="1"/>
</dbReference>
<comment type="caution">
    <text evidence="2">The sequence shown here is derived from an EMBL/GenBank/DDBJ whole genome shotgun (WGS) entry which is preliminary data.</text>
</comment>
<protein>
    <recommendedName>
        <fullName evidence="4">EamA domain-containing protein</fullName>
    </recommendedName>
</protein>
<sequence>MKAIVNKLNVQKAVCLQLLSAAVIAGIYNFISEGVKLEITYLPIAVVGFLQVWQIYFQWKAYRYSLSKSILFFPLSGVITVVLAAVFLGESGIYNAVLILGVVSLFSSAILIKKGDSKSDKKEISAIAWLLYLVGSIAIGGVAVFMIKVFSLRDAPIGTFLFYWYTSSFIGSILVMVLTSRKEDKKQIFGKTAWLIPLSGLAIMLNLATIHILFQMKEVVIVEPLRYFFGSVMVVFLGWFVFKEIKSVKKMNVLGFALGILGAGLVIFSQ</sequence>
<feature type="transmembrane region" description="Helical" evidence="1">
    <location>
        <begin position="93"/>
        <end position="112"/>
    </location>
</feature>
<keyword evidence="1" id="KW-0812">Transmembrane</keyword>
<feature type="transmembrane region" description="Helical" evidence="1">
    <location>
        <begin position="225"/>
        <end position="242"/>
    </location>
</feature>
<evidence type="ECO:0000313" key="2">
    <source>
        <dbReference type="EMBL" id="OGZ57357.1"/>
    </source>
</evidence>
<gene>
    <name evidence="2" type="ORF">A2827_03675</name>
</gene>
<keyword evidence="1" id="KW-1133">Transmembrane helix</keyword>
<feature type="transmembrane region" description="Helical" evidence="1">
    <location>
        <begin position="192"/>
        <end position="213"/>
    </location>
</feature>
<dbReference type="InterPro" id="IPR037185">
    <property type="entry name" value="EmrE-like"/>
</dbReference>
<evidence type="ECO:0000256" key="1">
    <source>
        <dbReference type="SAM" id="Phobius"/>
    </source>
</evidence>
<evidence type="ECO:0000313" key="3">
    <source>
        <dbReference type="Proteomes" id="UP000177932"/>
    </source>
</evidence>
<accession>A0A1G2H4G7</accession>
<feature type="transmembrane region" description="Helical" evidence="1">
    <location>
        <begin position="162"/>
        <end position="180"/>
    </location>
</feature>
<feature type="transmembrane region" description="Helical" evidence="1">
    <location>
        <begin position="39"/>
        <end position="57"/>
    </location>
</feature>
<dbReference type="STRING" id="1802158.A2827_03675"/>
<feature type="transmembrane region" description="Helical" evidence="1">
    <location>
        <begin position="124"/>
        <end position="150"/>
    </location>
</feature>
<dbReference type="AlphaFoldDB" id="A0A1G2H4G7"/>
<dbReference type="Proteomes" id="UP000177932">
    <property type="component" value="Unassembled WGS sequence"/>
</dbReference>
<name>A0A1G2H4G7_9BACT</name>
<keyword evidence="1" id="KW-0472">Membrane</keyword>
<proteinExistence type="predicted"/>
<feature type="transmembrane region" description="Helical" evidence="1">
    <location>
        <begin position="69"/>
        <end position="87"/>
    </location>
</feature>